<dbReference type="OrthoDB" id="222508at204457"/>
<keyword evidence="3" id="KW-1185">Reference proteome</keyword>
<protein>
    <recommendedName>
        <fullName evidence="1">DUF6894 domain-containing protein</fullName>
    </recommendedName>
</protein>
<dbReference type="EMBL" id="PXYI01000001">
    <property type="protein sequence ID" value="PSJ43284.1"/>
    <property type="molecule type" value="Genomic_DNA"/>
</dbReference>
<dbReference type="Pfam" id="PF21834">
    <property type="entry name" value="DUF6894"/>
    <property type="match status" value="1"/>
</dbReference>
<proteinExistence type="predicted"/>
<organism evidence="2 3">
    <name type="scientific">Allosphingosinicella deserti</name>
    <dbReference type="NCBI Taxonomy" id="2116704"/>
    <lineage>
        <taxon>Bacteria</taxon>
        <taxon>Pseudomonadati</taxon>
        <taxon>Pseudomonadota</taxon>
        <taxon>Alphaproteobacteria</taxon>
        <taxon>Sphingomonadales</taxon>
        <taxon>Sphingomonadaceae</taxon>
        <taxon>Allosphingosinicella</taxon>
    </lineage>
</organism>
<dbReference type="AlphaFoldDB" id="A0A2P7QZ94"/>
<feature type="domain" description="DUF6894" evidence="1">
    <location>
        <begin position="5"/>
        <end position="72"/>
    </location>
</feature>
<evidence type="ECO:0000313" key="2">
    <source>
        <dbReference type="EMBL" id="PSJ43284.1"/>
    </source>
</evidence>
<reference evidence="2 3" key="1">
    <citation type="submission" date="2018-03" db="EMBL/GenBank/DDBJ databases">
        <title>The draft genome of Sphingosinicella sp. GL-C-18.</title>
        <authorList>
            <person name="Liu L."/>
            <person name="Li L."/>
            <person name="Liang L."/>
            <person name="Zhang X."/>
            <person name="Wang T."/>
        </authorList>
    </citation>
    <scope>NUCLEOTIDE SEQUENCE [LARGE SCALE GENOMIC DNA]</scope>
    <source>
        <strain evidence="2 3">GL-C-18</strain>
    </source>
</reference>
<sequence length="77" mass="8336">MTPTFYFHLRGEDYEVPDLTGQVCADDAAARDEAERLVADLVETARLSGDAPCAGTIEVLDEDQRPILTLPLGRSAS</sequence>
<evidence type="ECO:0000313" key="3">
    <source>
        <dbReference type="Proteomes" id="UP000241167"/>
    </source>
</evidence>
<evidence type="ECO:0000259" key="1">
    <source>
        <dbReference type="Pfam" id="PF21834"/>
    </source>
</evidence>
<gene>
    <name evidence="2" type="ORF">C7I55_02600</name>
</gene>
<accession>A0A2P7QZ94</accession>
<dbReference type="Proteomes" id="UP000241167">
    <property type="component" value="Unassembled WGS sequence"/>
</dbReference>
<comment type="caution">
    <text evidence="2">The sequence shown here is derived from an EMBL/GenBank/DDBJ whole genome shotgun (WGS) entry which is preliminary data.</text>
</comment>
<dbReference type="RefSeq" id="WP_106511302.1">
    <property type="nucleotide sequence ID" value="NZ_PXYI01000001.1"/>
</dbReference>
<dbReference type="InterPro" id="IPR054189">
    <property type="entry name" value="DUF6894"/>
</dbReference>
<name>A0A2P7QZ94_9SPHN</name>